<sequence>MRLRRVVRISDEQHRGLCLLAVVMAAACVTSSDAGSTCNTQCEHPLGPPGHYTSICCDGEYKLSLVCQDGEDTQHRGLCLLAVVMAAACVTSSDAGSTCNTQCEHPLGPPGHYICCDARSEVGGSAAKSREGLRLNVAGGCGKQSRSCGVLQAHRGLSLLLVVMVAVCVTTIHASSFCRKQCQHPRKPPGHYLCCDKNPGTCPKPPRCNTSSRNRVVCLMVVMVAAALSVASPSPSCNTHCPDPYLNVPGHYVCCDQHPGKCPPVPHCPAYPRKCFYDPECGLNEKCCNTPCGGKRPLCPPSISWSSWSSRATAFEAQGVKTGHKSLKDCPGAKGNSKHYVGRLQNIKRIRDTDRDWLPHGSGCDSCMPRPRRPASTRYPRPPPCPPNPCLEASSCES</sequence>
<keyword evidence="2" id="KW-0732">Signal</keyword>
<feature type="domain" description="WAP" evidence="3">
    <location>
        <begin position="255"/>
        <end position="302"/>
    </location>
</feature>
<dbReference type="PROSITE" id="PS51390">
    <property type="entry name" value="WAP"/>
    <property type="match status" value="1"/>
</dbReference>
<keyword evidence="5" id="KW-1185">Reference proteome</keyword>
<name>A0AAW0T284_SCYPA</name>
<dbReference type="EMBL" id="JARAKH010000040">
    <property type="protein sequence ID" value="KAK8381596.1"/>
    <property type="molecule type" value="Genomic_DNA"/>
</dbReference>
<dbReference type="AlphaFoldDB" id="A0AAW0T284"/>
<accession>A0AAW0T284</accession>
<dbReference type="InterPro" id="IPR008197">
    <property type="entry name" value="WAP_dom"/>
</dbReference>
<feature type="region of interest" description="Disordered" evidence="1">
    <location>
        <begin position="368"/>
        <end position="388"/>
    </location>
</feature>
<dbReference type="GO" id="GO:0005576">
    <property type="term" value="C:extracellular region"/>
    <property type="evidence" value="ECO:0007669"/>
    <property type="project" value="InterPro"/>
</dbReference>
<evidence type="ECO:0000256" key="2">
    <source>
        <dbReference type="SAM" id="SignalP"/>
    </source>
</evidence>
<evidence type="ECO:0000259" key="3">
    <source>
        <dbReference type="PROSITE" id="PS51390"/>
    </source>
</evidence>
<proteinExistence type="predicted"/>
<evidence type="ECO:0000313" key="4">
    <source>
        <dbReference type="EMBL" id="KAK8381596.1"/>
    </source>
</evidence>
<dbReference type="Proteomes" id="UP001487740">
    <property type="component" value="Unassembled WGS sequence"/>
</dbReference>
<feature type="chain" id="PRO_5043765952" description="WAP domain-containing protein" evidence="2">
    <location>
        <begin position="35"/>
        <end position="398"/>
    </location>
</feature>
<evidence type="ECO:0000256" key="1">
    <source>
        <dbReference type="SAM" id="MobiDB-lite"/>
    </source>
</evidence>
<protein>
    <recommendedName>
        <fullName evidence="3">WAP domain-containing protein</fullName>
    </recommendedName>
</protein>
<reference evidence="4 5" key="1">
    <citation type="submission" date="2023-03" db="EMBL/GenBank/DDBJ databases">
        <title>High-quality genome of Scylla paramamosain provides insights in environmental adaptation.</title>
        <authorList>
            <person name="Zhang L."/>
        </authorList>
    </citation>
    <scope>NUCLEOTIDE SEQUENCE [LARGE SCALE GENOMIC DNA]</scope>
    <source>
        <strain evidence="4">LZ_2023a</strain>
        <tissue evidence="4">Muscle</tissue>
    </source>
</reference>
<comment type="caution">
    <text evidence="4">The sequence shown here is derived from an EMBL/GenBank/DDBJ whole genome shotgun (WGS) entry which is preliminary data.</text>
</comment>
<evidence type="ECO:0000313" key="5">
    <source>
        <dbReference type="Proteomes" id="UP001487740"/>
    </source>
</evidence>
<feature type="signal peptide" evidence="2">
    <location>
        <begin position="1"/>
        <end position="34"/>
    </location>
</feature>
<gene>
    <name evidence="4" type="ORF">O3P69_018584</name>
</gene>
<dbReference type="GO" id="GO:0030414">
    <property type="term" value="F:peptidase inhibitor activity"/>
    <property type="evidence" value="ECO:0007669"/>
    <property type="project" value="InterPro"/>
</dbReference>
<organism evidence="4 5">
    <name type="scientific">Scylla paramamosain</name>
    <name type="common">Mud crab</name>
    <dbReference type="NCBI Taxonomy" id="85552"/>
    <lineage>
        <taxon>Eukaryota</taxon>
        <taxon>Metazoa</taxon>
        <taxon>Ecdysozoa</taxon>
        <taxon>Arthropoda</taxon>
        <taxon>Crustacea</taxon>
        <taxon>Multicrustacea</taxon>
        <taxon>Malacostraca</taxon>
        <taxon>Eumalacostraca</taxon>
        <taxon>Eucarida</taxon>
        <taxon>Decapoda</taxon>
        <taxon>Pleocyemata</taxon>
        <taxon>Brachyura</taxon>
        <taxon>Eubrachyura</taxon>
        <taxon>Portunoidea</taxon>
        <taxon>Portunidae</taxon>
        <taxon>Portuninae</taxon>
        <taxon>Scylla</taxon>
    </lineage>
</organism>
<dbReference type="PROSITE" id="PS51257">
    <property type="entry name" value="PROKAR_LIPOPROTEIN"/>
    <property type="match status" value="1"/>
</dbReference>